<dbReference type="EMBL" id="LJZR01000114">
    <property type="protein sequence ID" value="KPQ31273.1"/>
    <property type="molecule type" value="Genomic_DNA"/>
</dbReference>
<sequence>MNSERLSAVQHQRAQQKAVCFRQQVERESQGRGFAEVFRLAALRIEEDVDGFCDRAQEVFEEIEAFGQEPQIDEGWLKEITGETDNFYFSTESLTQEAPKLPGWRGRKKKAQVDEQVVVAAVKEAVQSLEDALNVSHSEDVQSWIKKVATSLQSVQEQDNGISFWQLQEITELQPTALWLALLLGGQHWSLEQTENEFYKDVIIKAGMIKS</sequence>
<reference evidence="1 2" key="1">
    <citation type="submission" date="2015-09" db="EMBL/GenBank/DDBJ databases">
        <title>Identification and resolution of microdiversity through metagenomic sequencing of parallel consortia.</title>
        <authorList>
            <person name="Nelson W.C."/>
            <person name="Romine M.F."/>
            <person name="Lindemann S.R."/>
        </authorList>
    </citation>
    <scope>NUCLEOTIDE SEQUENCE [LARGE SCALE GENOMIC DNA]</scope>
    <source>
        <strain evidence="1">Ana</strain>
    </source>
</reference>
<evidence type="ECO:0000313" key="2">
    <source>
        <dbReference type="Proteomes" id="UP000050465"/>
    </source>
</evidence>
<accession>A0A0P7Z8X4</accession>
<evidence type="ECO:0000313" key="1">
    <source>
        <dbReference type="EMBL" id="KPQ31273.1"/>
    </source>
</evidence>
<dbReference type="AlphaFoldDB" id="A0A0P7Z8X4"/>
<organism evidence="1 2">
    <name type="scientific">Phormidesmis priestleyi Ana</name>
    <dbReference type="NCBI Taxonomy" id="1666911"/>
    <lineage>
        <taxon>Bacteria</taxon>
        <taxon>Bacillati</taxon>
        <taxon>Cyanobacteriota</taxon>
        <taxon>Cyanophyceae</taxon>
        <taxon>Leptolyngbyales</taxon>
        <taxon>Leptolyngbyaceae</taxon>
        <taxon>Phormidesmis</taxon>
    </lineage>
</organism>
<comment type="caution">
    <text evidence="1">The sequence shown here is derived from an EMBL/GenBank/DDBJ whole genome shotgun (WGS) entry which is preliminary data.</text>
</comment>
<proteinExistence type="predicted"/>
<dbReference type="Proteomes" id="UP000050465">
    <property type="component" value="Unassembled WGS sequence"/>
</dbReference>
<dbReference type="STRING" id="1666911.HLUCCA11_24110"/>
<protein>
    <submittedName>
        <fullName evidence="1">Uncharacterized protein</fullName>
    </submittedName>
</protein>
<gene>
    <name evidence="1" type="ORF">HLUCCA11_24110</name>
</gene>
<name>A0A0P7Z8X4_9CYAN</name>